<accession>A0A6L9EA98</accession>
<reference evidence="2 3" key="1">
    <citation type="submission" date="2020-01" db="EMBL/GenBank/DDBJ databases">
        <title>Bacteria diversity of Porities sp.</title>
        <authorList>
            <person name="Wang G."/>
        </authorList>
    </citation>
    <scope>NUCLEOTIDE SEQUENCE [LARGE SCALE GENOMIC DNA]</scope>
    <source>
        <strain evidence="2 3">R33</strain>
    </source>
</reference>
<keyword evidence="3" id="KW-1185">Reference proteome</keyword>
<proteinExistence type="predicted"/>
<organism evidence="2 3">
    <name type="scientific">Poritiphilus flavus</name>
    <dbReference type="NCBI Taxonomy" id="2697053"/>
    <lineage>
        <taxon>Bacteria</taxon>
        <taxon>Pseudomonadati</taxon>
        <taxon>Bacteroidota</taxon>
        <taxon>Flavobacteriia</taxon>
        <taxon>Flavobacteriales</taxon>
        <taxon>Flavobacteriaceae</taxon>
        <taxon>Poritiphilus</taxon>
    </lineage>
</organism>
<sequence>MKKHYFLLLLLLMFVNLQAQDSRSGLDLTKGDVLKCLVDTAKSDGWHLIKAYYDPKGKLVLIFVKDGQTRTYISR</sequence>
<evidence type="ECO:0000313" key="3">
    <source>
        <dbReference type="Proteomes" id="UP000475249"/>
    </source>
</evidence>
<dbReference type="RefSeq" id="WP_161434514.1">
    <property type="nucleotide sequence ID" value="NZ_WXYO01000002.1"/>
</dbReference>
<name>A0A6L9EA98_9FLAO</name>
<dbReference type="AlphaFoldDB" id="A0A6L9EA98"/>
<protein>
    <submittedName>
        <fullName evidence="2">Uncharacterized protein</fullName>
    </submittedName>
</protein>
<dbReference type="EMBL" id="WXYO01000002">
    <property type="protein sequence ID" value="NAS11491.1"/>
    <property type="molecule type" value="Genomic_DNA"/>
</dbReference>
<keyword evidence="1" id="KW-0732">Signal</keyword>
<comment type="caution">
    <text evidence="2">The sequence shown here is derived from an EMBL/GenBank/DDBJ whole genome shotgun (WGS) entry which is preliminary data.</text>
</comment>
<dbReference type="Proteomes" id="UP000475249">
    <property type="component" value="Unassembled WGS sequence"/>
</dbReference>
<feature type="signal peptide" evidence="1">
    <location>
        <begin position="1"/>
        <end position="19"/>
    </location>
</feature>
<feature type="chain" id="PRO_5026954842" evidence="1">
    <location>
        <begin position="20"/>
        <end position="75"/>
    </location>
</feature>
<evidence type="ECO:0000313" key="2">
    <source>
        <dbReference type="EMBL" id="NAS11491.1"/>
    </source>
</evidence>
<gene>
    <name evidence="2" type="ORF">GTQ38_05730</name>
</gene>
<evidence type="ECO:0000256" key="1">
    <source>
        <dbReference type="SAM" id="SignalP"/>
    </source>
</evidence>